<organism evidence="1 2">
    <name type="scientific">Exidia glandulosa HHB12029</name>
    <dbReference type="NCBI Taxonomy" id="1314781"/>
    <lineage>
        <taxon>Eukaryota</taxon>
        <taxon>Fungi</taxon>
        <taxon>Dikarya</taxon>
        <taxon>Basidiomycota</taxon>
        <taxon>Agaricomycotina</taxon>
        <taxon>Agaricomycetes</taxon>
        <taxon>Auriculariales</taxon>
        <taxon>Exidiaceae</taxon>
        <taxon>Exidia</taxon>
    </lineage>
</organism>
<accession>A0A166MUN4</accession>
<dbReference type="InParanoid" id="A0A166MUN4"/>
<evidence type="ECO:0000313" key="1">
    <source>
        <dbReference type="EMBL" id="KZV78418.1"/>
    </source>
</evidence>
<evidence type="ECO:0000313" key="2">
    <source>
        <dbReference type="Proteomes" id="UP000077266"/>
    </source>
</evidence>
<proteinExistence type="predicted"/>
<reference evidence="1 2" key="1">
    <citation type="journal article" date="2016" name="Mol. Biol. Evol.">
        <title>Comparative Genomics of Early-Diverging Mushroom-Forming Fungi Provides Insights into the Origins of Lignocellulose Decay Capabilities.</title>
        <authorList>
            <person name="Nagy L.G."/>
            <person name="Riley R."/>
            <person name="Tritt A."/>
            <person name="Adam C."/>
            <person name="Daum C."/>
            <person name="Floudas D."/>
            <person name="Sun H."/>
            <person name="Yadav J.S."/>
            <person name="Pangilinan J."/>
            <person name="Larsson K.H."/>
            <person name="Matsuura K."/>
            <person name="Barry K."/>
            <person name="Labutti K."/>
            <person name="Kuo R."/>
            <person name="Ohm R.A."/>
            <person name="Bhattacharya S.S."/>
            <person name="Shirouzu T."/>
            <person name="Yoshinaga Y."/>
            <person name="Martin F.M."/>
            <person name="Grigoriev I.V."/>
            <person name="Hibbett D.S."/>
        </authorList>
    </citation>
    <scope>NUCLEOTIDE SEQUENCE [LARGE SCALE GENOMIC DNA]</scope>
    <source>
        <strain evidence="1 2">HHB12029</strain>
    </source>
</reference>
<name>A0A166MUN4_EXIGL</name>
<dbReference type="Proteomes" id="UP000077266">
    <property type="component" value="Unassembled WGS sequence"/>
</dbReference>
<sequence>MEWRAYLVVDVSIALALDRTSIVTSVPSLGVRTYLVVDVQIARCPDRTSIPASLKSSKRRADLVDVMRICSLVGPTINVYANVDTRTSCQRRCGSTALCPRTCGQIHPHRLPAALRNFASECLYQPYMRTRRHERAPLVVADTCIARRRRNVLAKFDARTVRRRRGAVRFLLVQTAEIQIQNPNIFNSPRDVGKVVFVYWTLSSRLGTSSRSLTHSPVAVVTVHLLFPRTADPKILTTPQSPERACSSIPCRSRTSSASTMFRVRQRSFCVSPARQS</sequence>
<protein>
    <submittedName>
        <fullName evidence="1">Uncharacterized protein</fullName>
    </submittedName>
</protein>
<keyword evidence="2" id="KW-1185">Reference proteome</keyword>
<dbReference type="AlphaFoldDB" id="A0A166MUN4"/>
<dbReference type="EMBL" id="KV426908">
    <property type="protein sequence ID" value="KZV78418.1"/>
    <property type="molecule type" value="Genomic_DNA"/>
</dbReference>
<gene>
    <name evidence="1" type="ORF">EXIGLDRAFT_34158</name>
</gene>